<evidence type="ECO:0000256" key="1">
    <source>
        <dbReference type="ARBA" id="ARBA00009743"/>
    </source>
</evidence>
<organism evidence="4 6">
    <name type="scientific">Rubus argutus</name>
    <name type="common">Southern blackberry</name>
    <dbReference type="NCBI Taxonomy" id="59490"/>
    <lineage>
        <taxon>Eukaryota</taxon>
        <taxon>Viridiplantae</taxon>
        <taxon>Streptophyta</taxon>
        <taxon>Embryophyta</taxon>
        <taxon>Tracheophyta</taxon>
        <taxon>Spermatophyta</taxon>
        <taxon>Magnoliopsida</taxon>
        <taxon>eudicotyledons</taxon>
        <taxon>Gunneridae</taxon>
        <taxon>Pentapetalae</taxon>
        <taxon>rosids</taxon>
        <taxon>fabids</taxon>
        <taxon>Rosales</taxon>
        <taxon>Rosaceae</taxon>
        <taxon>Rosoideae</taxon>
        <taxon>Rosoideae incertae sedis</taxon>
        <taxon>Rubus</taxon>
    </lineage>
</organism>
<dbReference type="InterPro" id="IPR002241">
    <property type="entry name" value="Glyco_hydro_27"/>
</dbReference>
<dbReference type="Pfam" id="PF16499">
    <property type="entry name" value="Melibiase_2"/>
    <property type="match status" value="1"/>
</dbReference>
<dbReference type="GO" id="GO:0004553">
    <property type="term" value="F:hydrolase activity, hydrolyzing O-glycosyl compounds"/>
    <property type="evidence" value="ECO:0007669"/>
    <property type="project" value="InterPro"/>
</dbReference>
<accession>A0AAW1WI14</accession>
<reference evidence="4 6" key="1">
    <citation type="journal article" date="2023" name="G3 (Bethesda)">
        <title>A chromosome-length genome assembly and annotation of blackberry (Rubus argutus, cv. 'Hillquist').</title>
        <authorList>
            <person name="Bruna T."/>
            <person name="Aryal R."/>
            <person name="Dudchenko O."/>
            <person name="Sargent D.J."/>
            <person name="Mead D."/>
            <person name="Buti M."/>
            <person name="Cavallini A."/>
            <person name="Hytonen T."/>
            <person name="Andres J."/>
            <person name="Pham M."/>
            <person name="Weisz D."/>
            <person name="Mascagni F."/>
            <person name="Usai G."/>
            <person name="Natali L."/>
            <person name="Bassil N."/>
            <person name="Fernandez G.E."/>
            <person name="Lomsadze A."/>
            <person name="Armour M."/>
            <person name="Olukolu B."/>
            <person name="Poorten T."/>
            <person name="Britton C."/>
            <person name="Davik J."/>
            <person name="Ashrafi H."/>
            <person name="Aiden E.L."/>
            <person name="Borodovsky M."/>
            <person name="Worthington M."/>
        </authorList>
    </citation>
    <scope>NUCLEOTIDE SEQUENCE [LARGE SCALE GENOMIC DNA]</scope>
    <source>
        <strain evidence="4">PI 553951</strain>
    </source>
</reference>
<dbReference type="InterPro" id="IPR013785">
    <property type="entry name" value="Aldolase_TIM"/>
</dbReference>
<proteinExistence type="inferred from homology"/>
<evidence type="ECO:0000256" key="2">
    <source>
        <dbReference type="ARBA" id="ARBA00022801"/>
    </source>
</evidence>
<comment type="caution">
    <text evidence="4">The sequence shown here is derived from an EMBL/GenBank/DDBJ whole genome shotgun (WGS) entry which is preliminary data.</text>
</comment>
<gene>
    <name evidence="5" type="ORF">M0R45_006109</name>
    <name evidence="4" type="ORF">M0R45_032193</name>
</gene>
<dbReference type="PANTHER" id="PTHR11452">
    <property type="entry name" value="ALPHA-GALACTOSIDASE/ALPHA-N-ACETYLGALACTOSAMINIDASE"/>
    <property type="match status" value="1"/>
</dbReference>
<dbReference type="AlphaFoldDB" id="A0AAW1WI14"/>
<dbReference type="Proteomes" id="UP001457282">
    <property type="component" value="Unassembled WGS sequence"/>
</dbReference>
<dbReference type="Gene3D" id="3.20.20.70">
    <property type="entry name" value="Aldolase class I"/>
    <property type="match status" value="1"/>
</dbReference>
<evidence type="ECO:0008006" key="7">
    <source>
        <dbReference type="Google" id="ProtNLM"/>
    </source>
</evidence>
<keyword evidence="2" id="KW-0378">Hydrolase</keyword>
<evidence type="ECO:0000256" key="3">
    <source>
        <dbReference type="ARBA" id="ARBA00023295"/>
    </source>
</evidence>
<name>A0AAW1WI14_RUBAR</name>
<protein>
    <recommendedName>
        <fullName evidence="7">Alpha-galactosidase</fullName>
    </recommendedName>
</protein>
<dbReference type="EMBL" id="JBEDUW010000006">
    <property type="protein sequence ID" value="KAK9923793.1"/>
    <property type="molecule type" value="Genomic_DNA"/>
</dbReference>
<dbReference type="SUPFAM" id="SSF51445">
    <property type="entry name" value="(Trans)glycosidases"/>
    <property type="match status" value="1"/>
</dbReference>
<comment type="similarity">
    <text evidence="1">Belongs to the glycosyl hydrolase 27 family.</text>
</comment>
<dbReference type="PANTHER" id="PTHR11452:SF75">
    <property type="entry name" value="ALPHA-GALACTOSIDASE MEL1"/>
    <property type="match status" value="1"/>
</dbReference>
<sequence>MALAELIRRHDDCAPHRIRGSRRFTVHKSWLNRAPAELIPRIDECAPHVSLSLLCCCLKVRRCLVVGNGGMNYQEYHSHFYIWALMKAPLLISCDVRNITAETYEILSKEEVIAVNQDNGVPLFSIGSIE</sequence>
<keyword evidence="3" id="KW-0326">Glycosidase</keyword>
<dbReference type="GO" id="GO:0005975">
    <property type="term" value="P:carbohydrate metabolic process"/>
    <property type="evidence" value="ECO:0007669"/>
    <property type="project" value="InterPro"/>
</dbReference>
<evidence type="ECO:0000313" key="4">
    <source>
        <dbReference type="EMBL" id="KAK9923793.1"/>
    </source>
</evidence>
<dbReference type="InterPro" id="IPR017853">
    <property type="entry name" value="GH"/>
</dbReference>
<evidence type="ECO:0000313" key="5">
    <source>
        <dbReference type="EMBL" id="KAK9950629.1"/>
    </source>
</evidence>
<keyword evidence="6" id="KW-1185">Reference proteome</keyword>
<evidence type="ECO:0000313" key="6">
    <source>
        <dbReference type="Proteomes" id="UP001457282"/>
    </source>
</evidence>
<dbReference type="EMBL" id="JBEDUW010000001">
    <property type="protein sequence ID" value="KAK9950629.1"/>
    <property type="molecule type" value="Genomic_DNA"/>
</dbReference>